<dbReference type="eggNOG" id="COG2703">
    <property type="taxonomic scope" value="Bacteria"/>
</dbReference>
<keyword evidence="6" id="KW-1185">Reference proteome</keyword>
<feature type="domain" description="Hemerythrin-like" evidence="4">
    <location>
        <begin position="11"/>
        <end position="128"/>
    </location>
</feature>
<organism evidence="5 6">
    <name type="scientific">Alkaliphilus oremlandii (strain OhILAs)</name>
    <name type="common">Clostridium oremlandii (strain OhILAs)</name>
    <dbReference type="NCBI Taxonomy" id="350688"/>
    <lineage>
        <taxon>Bacteria</taxon>
        <taxon>Bacillati</taxon>
        <taxon>Bacillota</taxon>
        <taxon>Clostridia</taxon>
        <taxon>Peptostreptococcales</taxon>
        <taxon>Natronincolaceae</taxon>
        <taxon>Alkaliphilus</taxon>
    </lineage>
</organism>
<gene>
    <name evidence="5" type="ordered locus">Clos_2805</name>
</gene>
<dbReference type="Gene3D" id="1.20.120.50">
    <property type="entry name" value="Hemerythrin-like"/>
    <property type="match status" value="1"/>
</dbReference>
<dbReference type="PROSITE" id="PS00550">
    <property type="entry name" value="HEMERYTHRINS"/>
    <property type="match status" value="1"/>
</dbReference>
<dbReference type="NCBIfam" id="NF033749">
    <property type="entry name" value="bact_hemeryth"/>
    <property type="match status" value="1"/>
</dbReference>
<keyword evidence="3" id="KW-0408">Iron</keyword>
<dbReference type="PANTHER" id="PTHR37164:SF1">
    <property type="entry name" value="BACTERIOHEMERYTHRIN"/>
    <property type="match status" value="1"/>
</dbReference>
<evidence type="ECO:0000256" key="2">
    <source>
        <dbReference type="ARBA" id="ARBA00022723"/>
    </source>
</evidence>
<protein>
    <submittedName>
        <fullName evidence="5">Hemerythrin-like metal-binding protein</fullName>
    </submittedName>
</protein>
<name>A8MKK4_ALKOO</name>
<accession>A8MKK4</accession>
<dbReference type="InterPro" id="IPR035938">
    <property type="entry name" value="Hemerythrin-like_sf"/>
</dbReference>
<dbReference type="HOGENOM" id="CLU_086902_2_0_9"/>
<dbReference type="InterPro" id="IPR016131">
    <property type="entry name" value="Haemerythrin_Fe_BS"/>
</dbReference>
<dbReference type="InterPro" id="IPR050669">
    <property type="entry name" value="Hemerythrin"/>
</dbReference>
<sequence length="137" mass="16520">MIFKWKERFETGIEEIDKQHKRLFEIGTQIYNLASKDDGTDHYDAIVGLIHELKDYTVYHFRYEEEQLEKANYSDIEAHKMEHQRFIDKLNETEAEDIDVNQKQVLMDMIEFIINWVSGHIVGTDFKYRELLMETLK</sequence>
<comment type="similarity">
    <text evidence="1">Belongs to the hemerythrin family.</text>
</comment>
<evidence type="ECO:0000256" key="3">
    <source>
        <dbReference type="ARBA" id="ARBA00023004"/>
    </source>
</evidence>
<dbReference type="Pfam" id="PF01814">
    <property type="entry name" value="Hemerythrin"/>
    <property type="match status" value="1"/>
</dbReference>
<dbReference type="InterPro" id="IPR012312">
    <property type="entry name" value="Hemerythrin-like"/>
</dbReference>
<evidence type="ECO:0000313" key="6">
    <source>
        <dbReference type="Proteomes" id="UP000000269"/>
    </source>
</evidence>
<evidence type="ECO:0000256" key="1">
    <source>
        <dbReference type="ARBA" id="ARBA00010587"/>
    </source>
</evidence>
<dbReference type="CDD" id="cd12107">
    <property type="entry name" value="Hemerythrin"/>
    <property type="match status" value="1"/>
</dbReference>
<proteinExistence type="inferred from homology"/>
<evidence type="ECO:0000259" key="4">
    <source>
        <dbReference type="Pfam" id="PF01814"/>
    </source>
</evidence>
<keyword evidence="2" id="KW-0479">Metal-binding</keyword>
<dbReference type="EMBL" id="CP000853">
    <property type="protein sequence ID" value="ABW20336.1"/>
    <property type="molecule type" value="Genomic_DNA"/>
</dbReference>
<dbReference type="InterPro" id="IPR012827">
    <property type="entry name" value="Hemerythrin_metal-bd"/>
</dbReference>
<reference evidence="6" key="1">
    <citation type="submission" date="2007-10" db="EMBL/GenBank/DDBJ databases">
        <title>Complete genome of Alkaliphilus oremlandii OhILAs.</title>
        <authorList>
            <person name="Copeland A."/>
            <person name="Lucas S."/>
            <person name="Lapidus A."/>
            <person name="Barry K."/>
            <person name="Detter J.C."/>
            <person name="Glavina del Rio T."/>
            <person name="Hammon N."/>
            <person name="Israni S."/>
            <person name="Dalin E."/>
            <person name="Tice H."/>
            <person name="Pitluck S."/>
            <person name="Chain P."/>
            <person name="Malfatti S."/>
            <person name="Shin M."/>
            <person name="Vergez L."/>
            <person name="Schmutz J."/>
            <person name="Larimer F."/>
            <person name="Land M."/>
            <person name="Hauser L."/>
            <person name="Kyrpides N."/>
            <person name="Mikhailova N."/>
            <person name="Stolz J.F."/>
            <person name="Dawson A."/>
            <person name="Fisher E."/>
            <person name="Crable B."/>
            <person name="Perera E."/>
            <person name="Lisak J."/>
            <person name="Ranganathan M."/>
            <person name="Basu P."/>
            <person name="Richardson P."/>
        </authorList>
    </citation>
    <scope>NUCLEOTIDE SEQUENCE [LARGE SCALE GENOMIC DNA]</scope>
    <source>
        <strain evidence="6">OhILAs</strain>
    </source>
</reference>
<dbReference type="PANTHER" id="PTHR37164">
    <property type="entry name" value="BACTERIOHEMERYTHRIN"/>
    <property type="match status" value="1"/>
</dbReference>
<evidence type="ECO:0000313" key="5">
    <source>
        <dbReference type="EMBL" id="ABW20336.1"/>
    </source>
</evidence>
<dbReference type="KEGG" id="aoe:Clos_2805"/>
<dbReference type="GO" id="GO:0046872">
    <property type="term" value="F:metal ion binding"/>
    <property type="evidence" value="ECO:0007669"/>
    <property type="project" value="UniProtKB-KW"/>
</dbReference>
<dbReference type="RefSeq" id="WP_012160643.1">
    <property type="nucleotide sequence ID" value="NC_009922.1"/>
</dbReference>
<dbReference type="AlphaFoldDB" id="A8MKK4"/>
<dbReference type="NCBIfam" id="TIGR02481">
    <property type="entry name" value="hemeryth_dom"/>
    <property type="match status" value="1"/>
</dbReference>
<dbReference type="STRING" id="350688.Clos_2805"/>
<dbReference type="SUPFAM" id="SSF47188">
    <property type="entry name" value="Hemerythrin-like"/>
    <property type="match status" value="1"/>
</dbReference>
<dbReference type="Proteomes" id="UP000000269">
    <property type="component" value="Chromosome"/>
</dbReference>